<evidence type="ECO:0000313" key="4">
    <source>
        <dbReference type="EMBL" id="AOO82170.1"/>
    </source>
</evidence>
<feature type="compositionally biased region" description="Low complexity" evidence="1">
    <location>
        <begin position="585"/>
        <end position="619"/>
    </location>
</feature>
<dbReference type="KEGG" id="bvv:BHK69_18515"/>
<dbReference type="InterPro" id="IPR007742">
    <property type="entry name" value="NosD_dom"/>
</dbReference>
<dbReference type="Pfam" id="PF05048">
    <property type="entry name" value="NosD"/>
    <property type="match status" value="1"/>
</dbReference>
<reference evidence="4 5" key="1">
    <citation type="journal article" date="2015" name="Antonie Van Leeuwenhoek">
        <title>Bosea vaviloviae sp. nov., a new species of slow-growing rhizobia isolated from nodules of the relict species Vavilovia formosa (Stev.) Fed.</title>
        <authorList>
            <person name="Safronova V.I."/>
            <person name="Kuznetsova I.G."/>
            <person name="Sazanova A.L."/>
            <person name="Kimeklis A.K."/>
            <person name="Belimov A.A."/>
            <person name="Andronov E.E."/>
            <person name="Pinaev A.G."/>
            <person name="Chizhevskaya E.P."/>
            <person name="Pukhaev A.R."/>
            <person name="Popov K.P."/>
            <person name="Willems A."/>
            <person name="Tikhonovich I.A."/>
        </authorList>
    </citation>
    <scope>NUCLEOTIDE SEQUENCE [LARGE SCALE GENOMIC DNA]</scope>
    <source>
        <strain evidence="4 5">Vaf18</strain>
    </source>
</reference>
<dbReference type="AlphaFoldDB" id="A0A1D7U469"/>
<dbReference type="STRING" id="1526658.BHK69_18515"/>
<gene>
    <name evidence="4" type="ORF">BHK69_18515</name>
</gene>
<name>A0A1D7U469_9HYPH</name>
<protein>
    <recommendedName>
        <fullName evidence="6">Right handed beta helix domain-containing protein</fullName>
    </recommendedName>
</protein>
<accession>A0A1D7U469</accession>
<evidence type="ECO:0008006" key="6">
    <source>
        <dbReference type="Google" id="ProtNLM"/>
    </source>
</evidence>
<feature type="domain" description="Periplasmic copper-binding protein NosD beta helix" evidence="2">
    <location>
        <begin position="415"/>
        <end position="512"/>
    </location>
</feature>
<dbReference type="InterPro" id="IPR022441">
    <property type="entry name" value="Para_beta_helix_rpt-2"/>
</dbReference>
<dbReference type="PANTHER" id="PTHR36453">
    <property type="entry name" value="SECRETED PROTEIN-RELATED"/>
    <property type="match status" value="1"/>
</dbReference>
<evidence type="ECO:0000259" key="3">
    <source>
        <dbReference type="Pfam" id="PF13229"/>
    </source>
</evidence>
<keyword evidence="5" id="KW-1185">Reference proteome</keyword>
<evidence type="ECO:0000256" key="1">
    <source>
        <dbReference type="SAM" id="MobiDB-lite"/>
    </source>
</evidence>
<dbReference type="InterPro" id="IPR006626">
    <property type="entry name" value="PbH1"/>
</dbReference>
<feature type="region of interest" description="Disordered" evidence="1">
    <location>
        <begin position="580"/>
        <end position="639"/>
    </location>
</feature>
<dbReference type="InterPro" id="IPR011050">
    <property type="entry name" value="Pectin_lyase_fold/virulence"/>
</dbReference>
<dbReference type="SMART" id="SM00710">
    <property type="entry name" value="PbH1"/>
    <property type="match status" value="10"/>
</dbReference>
<dbReference type="InterPro" id="IPR039448">
    <property type="entry name" value="Beta_helix"/>
</dbReference>
<feature type="region of interest" description="Disordered" evidence="1">
    <location>
        <begin position="654"/>
        <end position="685"/>
    </location>
</feature>
<dbReference type="Proteomes" id="UP000094969">
    <property type="component" value="Chromosome"/>
</dbReference>
<feature type="compositionally biased region" description="Low complexity" evidence="1">
    <location>
        <begin position="654"/>
        <end position="664"/>
    </location>
</feature>
<dbReference type="Pfam" id="PF13229">
    <property type="entry name" value="Beta_helix"/>
    <property type="match status" value="1"/>
</dbReference>
<sequence length="706" mass="73295">MRQSGGADTAYLAGGTYHLDSPLHLTSADSGSSFVGMAGQNAVVSGGTPVTGWTQGANGIWSAHVDDAQVLQLTVNGVQQVESRFPNVDPSDPIRGGWLWGQDLPSGADPSKSLAFNPSDFPAGHAPQVGETVTVFSENGYANDHLTIASVNGNVMTFTSAANYDLGAASRFFVSEPVPDSVGEWSFDSQTGTVLFKAPAGFTGEGAVASSDHSLFVVDGANDVSIKGLTFTDTAAVAGDPATAAIEVHDATGLTVESNHFVNVGVGVVLHGDSSGNLISSNTFEHIWSSAIALSPGTSGNQISNNVIDHSNEAFVQFGSIDMQESAHNQIDHNTITNVPRFAISEINYDPNQVSGGNVIEYNNISHSGQQTPDVGAIYLFSHEDPGALGDTIRYNHIVDTGGLNTHDGGFVAGNDMSSGIYLDNLASNAQIYGNFVQGTAFSGILIHGGSGNEIHDNTLLDNGKYGISTIGVDGYTITGNETYENFIQVSKDGSNTIDTDQTNPSLIHNNVYYNPDGAALTVADVSLSSFQQRGGDVGSVVTTQAGFTDAATGDYSFTTGSVAQSHGIETAAFGSSGATIADSEPVTSTPVTVEPTTPVTAEPTTPVTETPPVTAEPALPEPPASQTPVSSPIDDPDVISIPVVVPPAEVTAPVAPSAPTAPSGSSGHHASWADHGGGRNCFQDIQARHDDDNDRHHQSSHWHWH</sequence>
<feature type="compositionally biased region" description="Low complexity" evidence="1">
    <location>
        <begin position="629"/>
        <end position="639"/>
    </location>
</feature>
<dbReference type="InterPro" id="IPR012334">
    <property type="entry name" value="Pectin_lyas_fold"/>
</dbReference>
<dbReference type="PANTHER" id="PTHR36453:SF1">
    <property type="entry name" value="RIGHT HANDED BETA HELIX DOMAIN-CONTAINING PROTEIN"/>
    <property type="match status" value="1"/>
</dbReference>
<dbReference type="SUPFAM" id="SSF51126">
    <property type="entry name" value="Pectin lyase-like"/>
    <property type="match status" value="2"/>
</dbReference>
<dbReference type="NCBIfam" id="TIGR03804">
    <property type="entry name" value="para_beta_helix"/>
    <property type="match status" value="1"/>
</dbReference>
<evidence type="ECO:0000313" key="5">
    <source>
        <dbReference type="Proteomes" id="UP000094969"/>
    </source>
</evidence>
<proteinExistence type="predicted"/>
<dbReference type="EMBL" id="CP017147">
    <property type="protein sequence ID" value="AOO82170.1"/>
    <property type="molecule type" value="Genomic_DNA"/>
</dbReference>
<feature type="domain" description="Right handed beta helix" evidence="3">
    <location>
        <begin position="213"/>
        <end position="356"/>
    </location>
</feature>
<evidence type="ECO:0000259" key="2">
    <source>
        <dbReference type="Pfam" id="PF05048"/>
    </source>
</evidence>
<organism evidence="4 5">
    <name type="scientific">Bosea vaviloviae</name>
    <dbReference type="NCBI Taxonomy" id="1526658"/>
    <lineage>
        <taxon>Bacteria</taxon>
        <taxon>Pseudomonadati</taxon>
        <taxon>Pseudomonadota</taxon>
        <taxon>Alphaproteobacteria</taxon>
        <taxon>Hyphomicrobiales</taxon>
        <taxon>Boseaceae</taxon>
        <taxon>Bosea</taxon>
    </lineage>
</organism>
<dbReference type="Gene3D" id="2.160.20.10">
    <property type="entry name" value="Single-stranded right-handed beta-helix, Pectin lyase-like"/>
    <property type="match status" value="2"/>
</dbReference>